<sequence length="277" mass="32178">MKNGSPLYAKNKKGAQKYPKDDQQNEFYVKDGSGNFVFAIDRKGKEKYAKNNKGDIALTKNNEPLYAKTHLREIILPKKGSNEYYFENVNGDSYDYLMKSGAVKFKYATDYRGKQIYPNTAIVIGGRIRMIERILNDTYAVNEKREFYYPIDENMNEYVLSVSPYILESKAFVNGYPITNDELYIIPNFVGKPHLLSNYPDIGVKDIKFIIKRNIDKYQKHDYVTKVKSLRKSRTGNYKYDKTPFTIGTYSPPNKPKVNFSFENTNALYYIIAEISF</sequence>
<dbReference type="AlphaFoldDB" id="A0A8X6YIE0"/>
<gene>
    <name evidence="2" type="ORF">TNIN_464991</name>
</gene>
<protein>
    <submittedName>
        <fullName evidence="2">Uncharacterized protein</fullName>
    </submittedName>
</protein>
<name>A0A8X6YIE0_9ARAC</name>
<organism evidence="2 3">
    <name type="scientific">Trichonephila inaurata madagascariensis</name>
    <dbReference type="NCBI Taxonomy" id="2747483"/>
    <lineage>
        <taxon>Eukaryota</taxon>
        <taxon>Metazoa</taxon>
        <taxon>Ecdysozoa</taxon>
        <taxon>Arthropoda</taxon>
        <taxon>Chelicerata</taxon>
        <taxon>Arachnida</taxon>
        <taxon>Araneae</taxon>
        <taxon>Araneomorphae</taxon>
        <taxon>Entelegynae</taxon>
        <taxon>Araneoidea</taxon>
        <taxon>Nephilidae</taxon>
        <taxon>Trichonephila</taxon>
        <taxon>Trichonephila inaurata</taxon>
    </lineage>
</organism>
<accession>A0A8X6YIE0</accession>
<comment type="caution">
    <text evidence="2">The sequence shown here is derived from an EMBL/GenBank/DDBJ whole genome shotgun (WGS) entry which is preliminary data.</text>
</comment>
<dbReference type="OrthoDB" id="6429842at2759"/>
<reference evidence="2" key="1">
    <citation type="submission" date="2020-08" db="EMBL/GenBank/DDBJ databases">
        <title>Multicomponent nature underlies the extraordinary mechanical properties of spider dragline silk.</title>
        <authorList>
            <person name="Kono N."/>
            <person name="Nakamura H."/>
            <person name="Mori M."/>
            <person name="Yoshida Y."/>
            <person name="Ohtoshi R."/>
            <person name="Malay A.D."/>
            <person name="Moran D.A.P."/>
            <person name="Tomita M."/>
            <person name="Numata K."/>
            <person name="Arakawa K."/>
        </authorList>
    </citation>
    <scope>NUCLEOTIDE SEQUENCE</scope>
</reference>
<evidence type="ECO:0000313" key="3">
    <source>
        <dbReference type="Proteomes" id="UP000886998"/>
    </source>
</evidence>
<evidence type="ECO:0000313" key="2">
    <source>
        <dbReference type="EMBL" id="GFY73510.1"/>
    </source>
</evidence>
<dbReference type="Proteomes" id="UP000886998">
    <property type="component" value="Unassembled WGS sequence"/>
</dbReference>
<proteinExistence type="predicted"/>
<evidence type="ECO:0000256" key="1">
    <source>
        <dbReference type="SAM" id="MobiDB-lite"/>
    </source>
</evidence>
<dbReference type="EMBL" id="BMAV01020113">
    <property type="protein sequence ID" value="GFY73510.1"/>
    <property type="molecule type" value="Genomic_DNA"/>
</dbReference>
<keyword evidence="3" id="KW-1185">Reference proteome</keyword>
<feature type="region of interest" description="Disordered" evidence="1">
    <location>
        <begin position="1"/>
        <end position="24"/>
    </location>
</feature>